<feature type="non-terminal residue" evidence="2">
    <location>
        <position position="1"/>
    </location>
</feature>
<feature type="compositionally biased region" description="Basic residues" evidence="1">
    <location>
        <begin position="1"/>
        <end position="13"/>
    </location>
</feature>
<sequence length="226" mass="23865">AAHAHPCHQRRRAGSASRVRPRPAAGGGRHGVQRARVRRHQHGRPRGPARHQQVLDLSPRVGQVRAPAARRRPGAGRADRGHHRAAVHSGAGHRPAGAHDPAQRGGAGRRAAVRHAAAAGTRQHRRRAPRAQPAPGAGRARQQAGAGGDSRGRAATRHGSRPHQPAHLRHRELDGGVVPPVPWSLRRQAGGLGDRRRTRRPASAGVCCPAAGASGQAAHRPISRAM</sequence>
<proteinExistence type="predicted"/>
<feature type="region of interest" description="Disordered" evidence="1">
    <location>
        <begin position="1"/>
        <end position="226"/>
    </location>
</feature>
<accession>A0A6J4L0X5</accession>
<feature type="compositionally biased region" description="Basic residues" evidence="1">
    <location>
        <begin position="31"/>
        <end position="49"/>
    </location>
</feature>
<feature type="compositionally biased region" description="Basic residues" evidence="1">
    <location>
        <begin position="68"/>
        <end position="86"/>
    </location>
</feature>
<evidence type="ECO:0000256" key="1">
    <source>
        <dbReference type="SAM" id="MobiDB-lite"/>
    </source>
</evidence>
<feature type="non-terminal residue" evidence="2">
    <location>
        <position position="226"/>
    </location>
</feature>
<dbReference type="EMBL" id="CADCUG010000030">
    <property type="protein sequence ID" value="CAA9321069.1"/>
    <property type="molecule type" value="Genomic_DNA"/>
</dbReference>
<evidence type="ECO:0000313" key="2">
    <source>
        <dbReference type="EMBL" id="CAA9321069.1"/>
    </source>
</evidence>
<reference evidence="2" key="1">
    <citation type="submission" date="2020-02" db="EMBL/GenBank/DDBJ databases">
        <authorList>
            <person name="Meier V. D."/>
        </authorList>
    </citation>
    <scope>NUCLEOTIDE SEQUENCE</scope>
    <source>
        <strain evidence="2">AVDCRST_MAG29</strain>
    </source>
</reference>
<feature type="compositionally biased region" description="Basic residues" evidence="1">
    <location>
        <begin position="154"/>
        <end position="170"/>
    </location>
</feature>
<dbReference type="AlphaFoldDB" id="A0A6J4L0X5"/>
<protein>
    <submittedName>
        <fullName evidence="2">Transcriptional regulator, AcrR family</fullName>
    </submittedName>
</protein>
<name>A0A6J4L0X5_9ACTN</name>
<feature type="compositionally biased region" description="Low complexity" evidence="1">
    <location>
        <begin position="14"/>
        <end position="24"/>
    </location>
</feature>
<organism evidence="2">
    <name type="scientific">uncultured Nocardioidaceae bacterium</name>
    <dbReference type="NCBI Taxonomy" id="253824"/>
    <lineage>
        <taxon>Bacteria</taxon>
        <taxon>Bacillati</taxon>
        <taxon>Actinomycetota</taxon>
        <taxon>Actinomycetes</taxon>
        <taxon>Propionibacteriales</taxon>
        <taxon>Nocardioidaceae</taxon>
        <taxon>environmental samples</taxon>
    </lineage>
</organism>
<gene>
    <name evidence="2" type="ORF">AVDCRST_MAG29-307</name>
</gene>
<feature type="compositionally biased region" description="Low complexity" evidence="1">
    <location>
        <begin position="130"/>
        <end position="144"/>
    </location>
</feature>